<sequence>MYISLSLMVAFVGSAETRPIERYIEVSKVYQAQYTTQMTLWDGTWHLNLLNCLSYMVNAHESWSHGGFSSFAADKLTRLGKD</sequence>
<dbReference type="GeneID" id="43651331"/>
<proteinExistence type="predicted"/>
<dbReference type="AlphaFoldDB" id="A0A5N7A4K8"/>
<reference evidence="2 3" key="1">
    <citation type="submission" date="2019-04" db="EMBL/GenBank/DDBJ databases">
        <title>Friends and foes A comparative genomics studyof 23 Aspergillus species from section Flavi.</title>
        <authorList>
            <consortium name="DOE Joint Genome Institute"/>
            <person name="Kjaerbolling I."/>
            <person name="Vesth T."/>
            <person name="Frisvad J.C."/>
            <person name="Nybo J.L."/>
            <person name="Theobald S."/>
            <person name="Kildgaard S."/>
            <person name="Isbrandt T."/>
            <person name="Kuo A."/>
            <person name="Sato A."/>
            <person name="Lyhne E.K."/>
            <person name="Kogle M.E."/>
            <person name="Wiebenga A."/>
            <person name="Kun R.S."/>
            <person name="Lubbers R.J."/>
            <person name="Makela M.R."/>
            <person name="Barry K."/>
            <person name="Chovatia M."/>
            <person name="Clum A."/>
            <person name="Daum C."/>
            <person name="Haridas S."/>
            <person name="He G."/>
            <person name="LaButti K."/>
            <person name="Lipzen A."/>
            <person name="Mondo S."/>
            <person name="Riley R."/>
            <person name="Salamov A."/>
            <person name="Simmons B.A."/>
            <person name="Magnuson J.K."/>
            <person name="Henrissat B."/>
            <person name="Mortensen U.H."/>
            <person name="Larsen T.O."/>
            <person name="Devries R.P."/>
            <person name="Grigoriev I.V."/>
            <person name="Machida M."/>
            <person name="Baker S.E."/>
            <person name="Andersen M.R."/>
        </authorList>
    </citation>
    <scope>NUCLEOTIDE SEQUENCE [LARGE SCALE GENOMIC DNA]</scope>
    <source>
        <strain evidence="2 3">CBS 763.97</strain>
    </source>
</reference>
<evidence type="ECO:0000256" key="1">
    <source>
        <dbReference type="SAM" id="SignalP"/>
    </source>
</evidence>
<keyword evidence="1" id="KW-0732">Signal</keyword>
<dbReference type="Proteomes" id="UP000326268">
    <property type="component" value="Unassembled WGS sequence"/>
</dbReference>
<protein>
    <submittedName>
        <fullName evidence="2">Uncharacterized protein</fullName>
    </submittedName>
</protein>
<dbReference type="RefSeq" id="XP_031927865.1">
    <property type="nucleotide sequence ID" value="XM_032066885.1"/>
</dbReference>
<gene>
    <name evidence="2" type="ORF">BDV27DRAFT_127974</name>
</gene>
<accession>A0A5N7A4K8</accession>
<name>A0A5N7A4K8_9EURO</name>
<evidence type="ECO:0000313" key="2">
    <source>
        <dbReference type="EMBL" id="KAE8364784.1"/>
    </source>
</evidence>
<organism evidence="2 3">
    <name type="scientific">Aspergillus caelatus</name>
    <dbReference type="NCBI Taxonomy" id="61420"/>
    <lineage>
        <taxon>Eukaryota</taxon>
        <taxon>Fungi</taxon>
        <taxon>Dikarya</taxon>
        <taxon>Ascomycota</taxon>
        <taxon>Pezizomycotina</taxon>
        <taxon>Eurotiomycetes</taxon>
        <taxon>Eurotiomycetidae</taxon>
        <taxon>Eurotiales</taxon>
        <taxon>Aspergillaceae</taxon>
        <taxon>Aspergillus</taxon>
        <taxon>Aspergillus subgen. Circumdati</taxon>
    </lineage>
</organism>
<keyword evidence="3" id="KW-1185">Reference proteome</keyword>
<dbReference type="EMBL" id="ML737644">
    <property type="protein sequence ID" value="KAE8364784.1"/>
    <property type="molecule type" value="Genomic_DNA"/>
</dbReference>
<feature type="signal peptide" evidence="1">
    <location>
        <begin position="1"/>
        <end position="17"/>
    </location>
</feature>
<evidence type="ECO:0000313" key="3">
    <source>
        <dbReference type="Proteomes" id="UP000326268"/>
    </source>
</evidence>
<feature type="chain" id="PRO_5024858364" evidence="1">
    <location>
        <begin position="18"/>
        <end position="82"/>
    </location>
</feature>